<feature type="chain" id="PRO_5039925038" evidence="1">
    <location>
        <begin position="22"/>
        <end position="191"/>
    </location>
</feature>
<evidence type="ECO:0000256" key="1">
    <source>
        <dbReference type="SAM" id="SignalP"/>
    </source>
</evidence>
<dbReference type="OrthoDB" id="8192989at2759"/>
<comment type="caution">
    <text evidence="2">The sequence shown here is derived from an EMBL/GenBank/DDBJ whole genome shotgun (WGS) entry which is preliminary data.</text>
</comment>
<reference evidence="2" key="1">
    <citation type="submission" date="2021-03" db="EMBL/GenBank/DDBJ databases">
        <title>Chromosome level genome of the anhydrobiotic midge Polypedilum vanderplanki.</title>
        <authorList>
            <person name="Yoshida Y."/>
            <person name="Kikawada T."/>
            <person name="Gusev O."/>
        </authorList>
    </citation>
    <scope>NUCLEOTIDE SEQUENCE</scope>
    <source>
        <strain evidence="2">NIAS01</strain>
        <tissue evidence="2">Whole body or cell culture</tissue>
    </source>
</reference>
<keyword evidence="1" id="KW-0732">Signal</keyword>
<keyword evidence="3" id="KW-1185">Reference proteome</keyword>
<organism evidence="2 3">
    <name type="scientific">Polypedilum vanderplanki</name>
    <name type="common">Sleeping chironomid midge</name>
    <dbReference type="NCBI Taxonomy" id="319348"/>
    <lineage>
        <taxon>Eukaryota</taxon>
        <taxon>Metazoa</taxon>
        <taxon>Ecdysozoa</taxon>
        <taxon>Arthropoda</taxon>
        <taxon>Hexapoda</taxon>
        <taxon>Insecta</taxon>
        <taxon>Pterygota</taxon>
        <taxon>Neoptera</taxon>
        <taxon>Endopterygota</taxon>
        <taxon>Diptera</taxon>
        <taxon>Nematocera</taxon>
        <taxon>Chironomoidea</taxon>
        <taxon>Chironomidae</taxon>
        <taxon>Chironominae</taxon>
        <taxon>Polypedilum</taxon>
        <taxon>Polypedilum</taxon>
    </lineage>
</organism>
<dbReference type="AlphaFoldDB" id="A0A9J6CHK1"/>
<feature type="signal peptide" evidence="1">
    <location>
        <begin position="1"/>
        <end position="21"/>
    </location>
</feature>
<evidence type="ECO:0000313" key="2">
    <source>
        <dbReference type="EMBL" id="KAG5681227.1"/>
    </source>
</evidence>
<gene>
    <name evidence="2" type="ORF">PVAND_010681</name>
</gene>
<sequence length="191" mass="21581">MSKLSNIVLLLTSLALSCTLAQPVTSLVSSIYDELDDDNYDIIIDQRQNGTENFRIRVNGLNIAIPSDEFEKQQEQTQITETDLASLFGIQTTKKPTMSLNADKDDFSAFASFFDFKKNLKSNDKKSLIDTQSRTKDIPTESQLSGDTKKTIKDFVKGEGRKYKLLVGEKYIIPLLQYLRQHVAAENDTDE</sequence>
<dbReference type="Proteomes" id="UP001107558">
    <property type="component" value="Chromosome 1"/>
</dbReference>
<name>A0A9J6CHK1_POLVA</name>
<dbReference type="EMBL" id="JADBJN010000001">
    <property type="protein sequence ID" value="KAG5681227.1"/>
    <property type="molecule type" value="Genomic_DNA"/>
</dbReference>
<proteinExistence type="predicted"/>
<evidence type="ECO:0000313" key="3">
    <source>
        <dbReference type="Proteomes" id="UP001107558"/>
    </source>
</evidence>
<dbReference type="PROSITE" id="PS51257">
    <property type="entry name" value="PROKAR_LIPOPROTEIN"/>
    <property type="match status" value="1"/>
</dbReference>
<accession>A0A9J6CHK1</accession>
<protein>
    <submittedName>
        <fullName evidence="2">Uncharacterized protein</fullName>
    </submittedName>
</protein>